<dbReference type="AlphaFoldDB" id="A0AAW7XQ81"/>
<dbReference type="Proteomes" id="UP001169823">
    <property type="component" value="Unassembled WGS sequence"/>
</dbReference>
<dbReference type="RefSeq" id="WP_303481421.1">
    <property type="nucleotide sequence ID" value="NZ_JAUOPJ010000004.1"/>
</dbReference>
<dbReference type="FunFam" id="3.50.50.60:FF:000138">
    <property type="entry name" value="Flavin-containing monooxygenase"/>
    <property type="match status" value="1"/>
</dbReference>
<evidence type="ECO:0000313" key="11">
    <source>
        <dbReference type="EMBL" id="MDO6456566.1"/>
    </source>
</evidence>
<dbReference type="GO" id="GO:0050661">
    <property type="term" value="F:NADP binding"/>
    <property type="evidence" value="ECO:0007669"/>
    <property type="project" value="InterPro"/>
</dbReference>
<evidence type="ECO:0000256" key="2">
    <source>
        <dbReference type="ARBA" id="ARBA00009183"/>
    </source>
</evidence>
<comment type="cofactor">
    <cofactor evidence="1">
        <name>FAD</name>
        <dbReference type="ChEBI" id="CHEBI:57692"/>
    </cofactor>
</comment>
<dbReference type="InterPro" id="IPR020946">
    <property type="entry name" value="Flavin_mOase-like"/>
</dbReference>
<gene>
    <name evidence="11" type="ORF">Q4494_05690</name>
</gene>
<dbReference type="InterPro" id="IPR036188">
    <property type="entry name" value="FAD/NAD-bd_sf"/>
</dbReference>
<keyword evidence="5" id="KW-0521">NADP</keyword>
<evidence type="ECO:0000256" key="9">
    <source>
        <dbReference type="ARBA" id="ARBA00035159"/>
    </source>
</evidence>
<evidence type="ECO:0000256" key="7">
    <source>
        <dbReference type="ARBA" id="ARBA00023033"/>
    </source>
</evidence>
<dbReference type="PIRSF" id="PIRSF000332">
    <property type="entry name" value="FMO"/>
    <property type="match status" value="1"/>
</dbReference>
<evidence type="ECO:0000256" key="4">
    <source>
        <dbReference type="ARBA" id="ARBA00022827"/>
    </source>
</evidence>
<dbReference type="Gene3D" id="3.50.50.60">
    <property type="entry name" value="FAD/NAD(P)-binding domain"/>
    <property type="match status" value="2"/>
</dbReference>
<dbReference type="EC" id="1.14.13.148" evidence="8"/>
<evidence type="ECO:0000313" key="12">
    <source>
        <dbReference type="Proteomes" id="UP001169823"/>
    </source>
</evidence>
<keyword evidence="7" id="KW-0503">Monooxygenase</keyword>
<evidence type="ECO:0000256" key="10">
    <source>
        <dbReference type="ARBA" id="ARBA00052979"/>
    </source>
</evidence>
<evidence type="ECO:0000256" key="3">
    <source>
        <dbReference type="ARBA" id="ARBA00022630"/>
    </source>
</evidence>
<dbReference type="GO" id="GO:0004499">
    <property type="term" value="F:N,N-dimethylaniline monooxygenase activity"/>
    <property type="evidence" value="ECO:0007669"/>
    <property type="project" value="InterPro"/>
</dbReference>
<organism evidence="11 12">
    <name type="scientific">Celeribacter halophilus</name>
    <dbReference type="NCBI Taxonomy" id="576117"/>
    <lineage>
        <taxon>Bacteria</taxon>
        <taxon>Pseudomonadati</taxon>
        <taxon>Pseudomonadota</taxon>
        <taxon>Alphaproteobacteria</taxon>
        <taxon>Rhodobacterales</taxon>
        <taxon>Roseobacteraceae</taxon>
        <taxon>Celeribacter</taxon>
    </lineage>
</organism>
<protein>
    <recommendedName>
        <fullName evidence="9">Trimethylamine monooxygenase</fullName>
        <ecNumber evidence="8">1.14.13.148</ecNumber>
    </recommendedName>
</protein>
<evidence type="ECO:0000256" key="1">
    <source>
        <dbReference type="ARBA" id="ARBA00001974"/>
    </source>
</evidence>
<evidence type="ECO:0000256" key="8">
    <source>
        <dbReference type="ARBA" id="ARBA00034528"/>
    </source>
</evidence>
<dbReference type="InterPro" id="IPR050346">
    <property type="entry name" value="FMO-like"/>
</dbReference>
<dbReference type="EMBL" id="JAUOPJ010000004">
    <property type="protein sequence ID" value="MDO6456566.1"/>
    <property type="molecule type" value="Genomic_DNA"/>
</dbReference>
<dbReference type="InterPro" id="IPR000960">
    <property type="entry name" value="Flavin_mOase"/>
</dbReference>
<evidence type="ECO:0000256" key="5">
    <source>
        <dbReference type="ARBA" id="ARBA00022857"/>
    </source>
</evidence>
<dbReference type="Pfam" id="PF00743">
    <property type="entry name" value="FMO-like"/>
    <property type="match status" value="2"/>
</dbReference>
<keyword evidence="4" id="KW-0274">FAD</keyword>
<keyword evidence="6 11" id="KW-0560">Oxidoreductase</keyword>
<name>A0AAW7XQ81_9RHOB</name>
<comment type="caution">
    <text evidence="11">The sequence shown here is derived from an EMBL/GenBank/DDBJ whole genome shotgun (WGS) entry which is preliminary data.</text>
</comment>
<comment type="catalytic activity">
    <reaction evidence="10">
        <text>trimethylamine + NADPH + O2 = trimethylamine N-oxide + NADP(+) + H2O</text>
        <dbReference type="Rhea" id="RHEA:31979"/>
        <dbReference type="ChEBI" id="CHEBI:15377"/>
        <dbReference type="ChEBI" id="CHEBI:15379"/>
        <dbReference type="ChEBI" id="CHEBI:15724"/>
        <dbReference type="ChEBI" id="CHEBI:57783"/>
        <dbReference type="ChEBI" id="CHEBI:58349"/>
        <dbReference type="ChEBI" id="CHEBI:58389"/>
        <dbReference type="EC" id="1.14.13.148"/>
    </reaction>
</comment>
<accession>A0AAW7XQ81</accession>
<proteinExistence type="inferred from homology"/>
<keyword evidence="3" id="KW-0285">Flavoprotein</keyword>
<comment type="similarity">
    <text evidence="2">Belongs to the FMO family.</text>
</comment>
<dbReference type="GO" id="GO:0034899">
    <property type="term" value="F:trimethylamine monooxygenase activity"/>
    <property type="evidence" value="ECO:0007669"/>
    <property type="project" value="UniProtKB-EC"/>
</dbReference>
<dbReference type="GO" id="GO:0050660">
    <property type="term" value="F:flavin adenine dinucleotide binding"/>
    <property type="evidence" value="ECO:0007669"/>
    <property type="project" value="InterPro"/>
</dbReference>
<sequence length="446" mass="50857">MTKRVAVIGAGPSGLAQLRAFQSAAQKGAEIPEIVCFEKQSNWGGLWNYTWRTGVDENGEPVHCSMYRYLWSNGPKEGLEFADYSFEEHFGKQIASYPPRAVLFDYIEGRVKKADVRKWIRFSSVIRWVEYDAEKGDFEITVHDMENDRVYKERFDNVIVASGHFSSPNVPEYPGFAQFNGRIIHAHDFRDAREFSGKDVLVVGASYSAEDIGSQCWKYGAKSITSCYRSAPMGFKWPDNWEEKPALEKVEGKTVYFKDGTTKDVDAIILCTGYKHYFPFLPDDLRLKTANVLATADLYKGVVYNPNPKMFYLGMQDQWYTFNMFDAQAWYVRDIILGRIDLPDAATMAADVEARVAAEAKNETDNDCIVYQGEYVKELIADTDYPSFDVDAANEAFFQWKKHKKQGIMTFRNNAYVSPITGTLAPAHHTPWKDALDDSMEAYLQN</sequence>
<dbReference type="PANTHER" id="PTHR23023">
    <property type="entry name" value="DIMETHYLANILINE MONOOXYGENASE"/>
    <property type="match status" value="1"/>
</dbReference>
<reference evidence="11" key="1">
    <citation type="submission" date="2023-07" db="EMBL/GenBank/DDBJ databases">
        <title>Genome content predicts the carbon catabolic preferences of heterotrophic bacteria.</title>
        <authorList>
            <person name="Gralka M."/>
        </authorList>
    </citation>
    <scope>NUCLEOTIDE SEQUENCE</scope>
    <source>
        <strain evidence="11">I2M02</strain>
    </source>
</reference>
<dbReference type="SUPFAM" id="SSF51905">
    <property type="entry name" value="FAD/NAD(P)-binding domain"/>
    <property type="match status" value="2"/>
</dbReference>
<evidence type="ECO:0000256" key="6">
    <source>
        <dbReference type="ARBA" id="ARBA00023002"/>
    </source>
</evidence>